<dbReference type="Gene3D" id="1.25.40.10">
    <property type="entry name" value="Tetratricopeptide repeat domain"/>
    <property type="match status" value="1"/>
</dbReference>
<evidence type="ECO:0000256" key="1">
    <source>
        <dbReference type="SAM" id="SignalP"/>
    </source>
</evidence>
<dbReference type="SMART" id="SM00028">
    <property type="entry name" value="TPR"/>
    <property type="match status" value="5"/>
</dbReference>
<protein>
    <recommendedName>
        <fullName evidence="2">MalT-like TPR region domain-containing protein</fullName>
    </recommendedName>
</protein>
<keyword evidence="4" id="KW-1185">Reference proteome</keyword>
<dbReference type="SUPFAM" id="SSF48452">
    <property type="entry name" value="TPR-like"/>
    <property type="match status" value="2"/>
</dbReference>
<dbReference type="RefSeq" id="WP_083052903.1">
    <property type="nucleotide sequence ID" value="NZ_CAXXQO010000002.1"/>
</dbReference>
<name>A0A1Y1RUE0_9SPIO</name>
<dbReference type="Proteomes" id="UP000192343">
    <property type="component" value="Unassembled WGS sequence"/>
</dbReference>
<keyword evidence="1" id="KW-0732">Signal</keyword>
<dbReference type="AlphaFoldDB" id="A0A1Y1RUE0"/>
<dbReference type="InterPro" id="IPR011990">
    <property type="entry name" value="TPR-like_helical_dom_sf"/>
</dbReference>
<reference evidence="3 4" key="1">
    <citation type="submission" date="2017-03" db="EMBL/GenBank/DDBJ databases">
        <title>Draft Genome sequence of Marispirochaeta sp. strain JC444.</title>
        <authorList>
            <person name="Shivani Y."/>
            <person name="Subhash Y."/>
            <person name="Sasikala C."/>
            <person name="Ramana C."/>
        </authorList>
    </citation>
    <scope>NUCLEOTIDE SEQUENCE [LARGE SCALE GENOMIC DNA]</scope>
    <source>
        <strain evidence="3 4">JC444</strain>
    </source>
</reference>
<comment type="caution">
    <text evidence="3">The sequence shown here is derived from an EMBL/GenBank/DDBJ whole genome shotgun (WGS) entry which is preliminary data.</text>
</comment>
<dbReference type="InterPro" id="IPR041617">
    <property type="entry name" value="TPR_MalT"/>
</dbReference>
<dbReference type="OrthoDB" id="370226at2"/>
<accession>A0A1Y1RUE0</accession>
<gene>
    <name evidence="3" type="ORF">B4O97_17970</name>
</gene>
<organism evidence="3 4">
    <name type="scientific">Marispirochaeta aestuarii</name>
    <dbReference type="NCBI Taxonomy" id="1963862"/>
    <lineage>
        <taxon>Bacteria</taxon>
        <taxon>Pseudomonadati</taxon>
        <taxon>Spirochaetota</taxon>
        <taxon>Spirochaetia</taxon>
        <taxon>Spirochaetales</taxon>
        <taxon>Spirochaetaceae</taxon>
        <taxon>Marispirochaeta</taxon>
    </lineage>
</organism>
<feature type="chain" id="PRO_5012485806" description="MalT-like TPR region domain-containing protein" evidence="1">
    <location>
        <begin position="24"/>
        <end position="313"/>
    </location>
</feature>
<dbReference type="InterPro" id="IPR019734">
    <property type="entry name" value="TPR_rpt"/>
</dbReference>
<sequence length="313" mass="35291">MSKQHFGLFCLALVLLFSGCSSTPDRPETVSLAKNRAAEYTEYGNRYFDQALFDQALKFYIMALENNIAVDYKEGIVLSRDALGQTYLMLGRFAEAGTSLQAARELAARMQRSDLELRVLNSQLKLALNRGSMQQARRIFDEARELLNKTGNTPEDILADIYHSMGALEKADGNLQEARGNLEKSIAINRRLDRREEIAGSLYMLASVFSKLEEYPAARDYLHSALDMDKQIENTLGIADDYFALGIVNSRMGNREEAYLHLQTALDIYAVLNRRENTMETLSVLIDLAGELGREDEADIYRSTMEKIQRTAG</sequence>
<evidence type="ECO:0000313" key="3">
    <source>
        <dbReference type="EMBL" id="ORC30674.1"/>
    </source>
</evidence>
<dbReference type="PANTHER" id="PTHR10098">
    <property type="entry name" value="RAPSYN-RELATED"/>
    <property type="match status" value="1"/>
</dbReference>
<dbReference type="STRING" id="1963862.B4O97_17970"/>
<dbReference type="Pfam" id="PF17874">
    <property type="entry name" value="TPR_MalT"/>
    <property type="match status" value="1"/>
</dbReference>
<evidence type="ECO:0000259" key="2">
    <source>
        <dbReference type="Pfam" id="PF17874"/>
    </source>
</evidence>
<proteinExistence type="predicted"/>
<feature type="domain" description="MalT-like TPR region" evidence="2">
    <location>
        <begin position="82"/>
        <end position="226"/>
    </location>
</feature>
<feature type="signal peptide" evidence="1">
    <location>
        <begin position="1"/>
        <end position="23"/>
    </location>
</feature>
<dbReference type="EMBL" id="MWQY01000030">
    <property type="protein sequence ID" value="ORC30674.1"/>
    <property type="molecule type" value="Genomic_DNA"/>
</dbReference>
<evidence type="ECO:0000313" key="4">
    <source>
        <dbReference type="Proteomes" id="UP000192343"/>
    </source>
</evidence>
<dbReference type="PROSITE" id="PS51257">
    <property type="entry name" value="PROKAR_LIPOPROTEIN"/>
    <property type="match status" value="1"/>
</dbReference>